<reference evidence="7" key="1">
    <citation type="submission" date="2018-02" db="EMBL/GenBank/DDBJ databases">
        <authorList>
            <person name="Moore K."/>
            <person name="Momper L."/>
        </authorList>
    </citation>
    <scope>NUCLEOTIDE SEQUENCE [LARGE SCALE GENOMIC DNA]</scope>
    <source>
        <strain evidence="7">ULC18</strain>
    </source>
</reference>
<dbReference type="SUPFAM" id="SSF53850">
    <property type="entry name" value="Periplasmic binding protein-like II"/>
    <property type="match status" value="1"/>
</dbReference>
<feature type="binding site" evidence="4">
    <location>
        <position position="177"/>
    </location>
    <ligand>
        <name>molybdate</name>
        <dbReference type="ChEBI" id="CHEBI:36264"/>
    </ligand>
</feature>
<evidence type="ECO:0000256" key="5">
    <source>
        <dbReference type="SAM" id="SignalP"/>
    </source>
</evidence>
<feature type="binding site" evidence="4">
    <location>
        <position position="195"/>
    </location>
    <ligand>
        <name>molybdate</name>
        <dbReference type="ChEBI" id="CHEBI:36264"/>
    </ligand>
</feature>
<proteinExistence type="inferred from homology"/>
<feature type="binding site" evidence="4">
    <location>
        <position position="68"/>
    </location>
    <ligand>
        <name>molybdate</name>
        <dbReference type="ChEBI" id="CHEBI:36264"/>
    </ligand>
</feature>
<keyword evidence="4" id="KW-0500">Molybdenum</keyword>
<feature type="signal peptide" evidence="5">
    <location>
        <begin position="1"/>
        <end position="20"/>
    </location>
</feature>
<evidence type="ECO:0000313" key="6">
    <source>
        <dbReference type="EMBL" id="PSB35842.1"/>
    </source>
</evidence>
<protein>
    <submittedName>
        <fullName evidence="6">Molybdate ABC transporter substrate-binding protein</fullName>
    </submittedName>
</protein>
<name>A0A2T1ESW6_9CYAN</name>
<dbReference type="InterPro" id="IPR050682">
    <property type="entry name" value="ModA/WtpA"/>
</dbReference>
<keyword evidence="3 5" id="KW-0732">Signal</keyword>
<evidence type="ECO:0000256" key="1">
    <source>
        <dbReference type="ARBA" id="ARBA00009175"/>
    </source>
</evidence>
<dbReference type="InterPro" id="IPR005950">
    <property type="entry name" value="ModA"/>
</dbReference>
<keyword evidence="7" id="KW-1185">Reference proteome</keyword>
<evidence type="ECO:0000256" key="3">
    <source>
        <dbReference type="ARBA" id="ARBA00022729"/>
    </source>
</evidence>
<dbReference type="AlphaFoldDB" id="A0A2T1ESW6"/>
<dbReference type="EMBL" id="PVWK01000001">
    <property type="protein sequence ID" value="PSB35842.1"/>
    <property type="molecule type" value="Genomic_DNA"/>
</dbReference>
<reference evidence="6 7" key="2">
    <citation type="submission" date="2018-03" db="EMBL/GenBank/DDBJ databases">
        <title>The ancient ancestry and fast evolution of plastids.</title>
        <authorList>
            <person name="Moore K.R."/>
            <person name="Magnabosco C."/>
            <person name="Momper L."/>
            <person name="Gold D.A."/>
            <person name="Bosak T."/>
            <person name="Fournier G.P."/>
        </authorList>
    </citation>
    <scope>NUCLEOTIDE SEQUENCE [LARGE SCALE GENOMIC DNA]</scope>
    <source>
        <strain evidence="6 7">ULC18</strain>
    </source>
</reference>
<comment type="similarity">
    <text evidence="1">Belongs to the bacterial solute-binding protein ModA family.</text>
</comment>
<gene>
    <name evidence="6" type="primary">modA</name>
    <name evidence="6" type="ORF">C7B82_00055</name>
</gene>
<feature type="chain" id="PRO_5015544603" evidence="5">
    <location>
        <begin position="21"/>
        <end position="261"/>
    </location>
</feature>
<evidence type="ECO:0000313" key="7">
    <source>
        <dbReference type="Proteomes" id="UP000239576"/>
    </source>
</evidence>
<dbReference type="PIRSF" id="PIRSF004846">
    <property type="entry name" value="ModA"/>
    <property type="match status" value="1"/>
</dbReference>
<keyword evidence="2 4" id="KW-0479">Metal-binding</keyword>
<sequence>MKPFQAIGLCLMSLMFSLWLNSCSSPPSQVITLNFGGAGMIRSPMKEIEDLYQRDHPNVVINSIFAGSAVIQAAVERGEPFDGVFFADLPPLDKLQAKGLIVRERRKELLTTDIVAIAPVNSSLQLSDFRELTSDRIKTVAIGNNNLAMGRYTHSLLTRLGITQVVESKAVVVKVDVREVLAAVEQGEAEVGITYLSEAKSSAKVRVLATAPKDSYDPIRACGALVKASAHAQEMQAYLDFLSSDQAMAVFEKFGLHTVRS</sequence>
<dbReference type="GO" id="GO:0015689">
    <property type="term" value="P:molybdate ion transport"/>
    <property type="evidence" value="ECO:0007669"/>
    <property type="project" value="InterPro"/>
</dbReference>
<dbReference type="OrthoDB" id="482811at2"/>
<dbReference type="Gene3D" id="3.40.190.10">
    <property type="entry name" value="Periplasmic binding protein-like II"/>
    <property type="match status" value="2"/>
</dbReference>
<dbReference type="NCBIfam" id="TIGR01256">
    <property type="entry name" value="modA"/>
    <property type="match status" value="1"/>
</dbReference>
<dbReference type="Pfam" id="PF13531">
    <property type="entry name" value="SBP_bac_11"/>
    <property type="match status" value="1"/>
</dbReference>
<comment type="caution">
    <text evidence="6">The sequence shown here is derived from an EMBL/GenBank/DDBJ whole genome shotgun (WGS) entry which is preliminary data.</text>
</comment>
<dbReference type="PANTHER" id="PTHR30632:SF0">
    <property type="entry name" value="SULFATE-BINDING PROTEIN"/>
    <property type="match status" value="1"/>
</dbReference>
<dbReference type="PANTHER" id="PTHR30632">
    <property type="entry name" value="MOLYBDATE-BINDING PERIPLASMIC PROTEIN"/>
    <property type="match status" value="1"/>
</dbReference>
<evidence type="ECO:0000256" key="4">
    <source>
        <dbReference type="PIRSR" id="PIRSR004846-1"/>
    </source>
</evidence>
<dbReference type="Proteomes" id="UP000239576">
    <property type="component" value="Unassembled WGS sequence"/>
</dbReference>
<dbReference type="GO" id="GO:0046872">
    <property type="term" value="F:metal ion binding"/>
    <property type="evidence" value="ECO:0007669"/>
    <property type="project" value="UniProtKB-KW"/>
</dbReference>
<accession>A0A2T1ESW6</accession>
<evidence type="ECO:0000256" key="2">
    <source>
        <dbReference type="ARBA" id="ARBA00022723"/>
    </source>
</evidence>
<organism evidence="6 7">
    <name type="scientific">Stenomitos frigidus ULC18</name>
    <dbReference type="NCBI Taxonomy" id="2107698"/>
    <lineage>
        <taxon>Bacteria</taxon>
        <taxon>Bacillati</taxon>
        <taxon>Cyanobacteriota</taxon>
        <taxon>Cyanophyceae</taxon>
        <taxon>Leptolyngbyales</taxon>
        <taxon>Leptolyngbyaceae</taxon>
        <taxon>Stenomitos</taxon>
    </lineage>
</organism>
<dbReference type="GO" id="GO:0030973">
    <property type="term" value="F:molybdate ion binding"/>
    <property type="evidence" value="ECO:0007669"/>
    <property type="project" value="TreeGrafter"/>
</dbReference>